<reference evidence="3" key="1">
    <citation type="journal article" date="2020" name="mSystems">
        <title>Genome- and Community-Level Interaction Insights into Carbon Utilization and Element Cycling Functions of Hydrothermarchaeota in Hydrothermal Sediment.</title>
        <authorList>
            <person name="Zhou Z."/>
            <person name="Liu Y."/>
            <person name="Xu W."/>
            <person name="Pan J."/>
            <person name="Luo Z.H."/>
            <person name="Li M."/>
        </authorList>
    </citation>
    <scope>NUCLEOTIDE SEQUENCE [LARGE SCALE GENOMIC DNA]</scope>
    <source>
        <strain evidence="3">SpSt-776</strain>
    </source>
</reference>
<dbReference type="Pfam" id="PF12850">
    <property type="entry name" value="Metallophos_2"/>
    <property type="match status" value="1"/>
</dbReference>
<evidence type="ECO:0000259" key="2">
    <source>
        <dbReference type="Pfam" id="PF12850"/>
    </source>
</evidence>
<organism evidence="3">
    <name type="scientific">Desulfobacca acetoxidans</name>
    <dbReference type="NCBI Taxonomy" id="60893"/>
    <lineage>
        <taxon>Bacteria</taxon>
        <taxon>Pseudomonadati</taxon>
        <taxon>Thermodesulfobacteriota</taxon>
        <taxon>Desulfobaccia</taxon>
        <taxon>Desulfobaccales</taxon>
        <taxon>Desulfobaccaceae</taxon>
        <taxon>Desulfobacca</taxon>
    </lineage>
</organism>
<dbReference type="Gene3D" id="3.60.21.10">
    <property type="match status" value="1"/>
</dbReference>
<dbReference type="InterPro" id="IPR024654">
    <property type="entry name" value="Calcineurin-like_PHP_lpxH"/>
</dbReference>
<dbReference type="AlphaFoldDB" id="A0A7C3WRB6"/>
<accession>A0A7C3WRB6</accession>
<evidence type="ECO:0000256" key="1">
    <source>
        <dbReference type="ARBA" id="ARBA00008950"/>
    </source>
</evidence>
<feature type="domain" description="Calcineurin-like phosphoesterase" evidence="2">
    <location>
        <begin position="14"/>
        <end position="161"/>
    </location>
</feature>
<dbReference type="EMBL" id="DTHB01000048">
    <property type="protein sequence ID" value="HGB14994.1"/>
    <property type="molecule type" value="Genomic_DNA"/>
</dbReference>
<name>A0A7C3WRB6_9BACT</name>
<evidence type="ECO:0000313" key="3">
    <source>
        <dbReference type="EMBL" id="HGB14994.1"/>
    </source>
</evidence>
<comment type="similarity">
    <text evidence="1">Belongs to the metallophosphoesterase superfamily. YfcE family.</text>
</comment>
<dbReference type="SUPFAM" id="SSF56300">
    <property type="entry name" value="Metallo-dependent phosphatases"/>
    <property type="match status" value="1"/>
</dbReference>
<proteinExistence type="inferred from homology"/>
<protein>
    <submittedName>
        <fullName evidence="3">YfcE family phosphodiesterase</fullName>
    </submittedName>
</protein>
<dbReference type="InterPro" id="IPR029052">
    <property type="entry name" value="Metallo-depent_PP-like"/>
</dbReference>
<sequence>MAQSFQATGTVLAAVVSDTHGNIQGLRRLADRLKAKGVSIVLHLGDDYRDLAILKQASLKAVGVPGVYCPEYRNPAISNRLVIELGGVKMLLTHTAGKHRYDLPCDPDPEILAREVQVVLFGHTHLPALELRQGVLWLNPGHLRDRRDRGQPPTYALLTLSPEVIKAEILRLEDDRPVLCGVHRRQA</sequence>
<comment type="caution">
    <text evidence="3">The sequence shown here is derived from an EMBL/GenBank/DDBJ whole genome shotgun (WGS) entry which is preliminary data.</text>
</comment>
<gene>
    <name evidence="3" type="ORF">ENV62_07150</name>
</gene>